<dbReference type="InterPro" id="IPR011047">
    <property type="entry name" value="Quinoprotein_ADH-like_sf"/>
</dbReference>
<dbReference type="PROSITE" id="PS50082">
    <property type="entry name" value="WD_REPEATS_2"/>
    <property type="match status" value="6"/>
</dbReference>
<feature type="repeat" description="WD" evidence="3">
    <location>
        <begin position="154"/>
        <end position="195"/>
    </location>
</feature>
<reference evidence="6 7" key="1">
    <citation type="submission" date="2016-06" db="EMBL/GenBank/DDBJ databases">
        <title>Comparative genomics of the ectomycorrhizal sister species Rhizopogon vinicolor and Rhizopogon vesiculosus (Basidiomycota: Boletales) reveals a divergence of the mating type B locus.</title>
        <authorList>
            <consortium name="DOE Joint Genome Institute"/>
            <person name="Mujic A.B."/>
            <person name="Kuo A."/>
            <person name="Tritt A."/>
            <person name="Lipzen A."/>
            <person name="Chen C."/>
            <person name="Johnson J."/>
            <person name="Sharma A."/>
            <person name="Barry K."/>
            <person name="Grigoriev I.V."/>
            <person name="Spatafora J.W."/>
        </authorList>
    </citation>
    <scope>NUCLEOTIDE SEQUENCE [LARGE SCALE GENOMIC DNA]</scope>
    <source>
        <strain evidence="6 7">AM-OR11-026</strain>
    </source>
</reference>
<evidence type="ECO:0000256" key="4">
    <source>
        <dbReference type="SAM" id="MobiDB-lite"/>
    </source>
</evidence>
<dbReference type="AlphaFoldDB" id="A0A1B7MU12"/>
<dbReference type="Gene3D" id="2.130.10.10">
    <property type="entry name" value="YVTN repeat-like/Quinoprotein amine dehydrogenase"/>
    <property type="match status" value="2"/>
</dbReference>
<dbReference type="CDD" id="cd00200">
    <property type="entry name" value="WD40"/>
    <property type="match status" value="1"/>
</dbReference>
<dbReference type="PRINTS" id="PR00320">
    <property type="entry name" value="GPROTEINBRPT"/>
</dbReference>
<dbReference type="InterPro" id="IPR019775">
    <property type="entry name" value="WD40_repeat_CS"/>
</dbReference>
<evidence type="ECO:0000256" key="2">
    <source>
        <dbReference type="ARBA" id="ARBA00022737"/>
    </source>
</evidence>
<dbReference type="PROSITE" id="PS50890">
    <property type="entry name" value="PUA"/>
    <property type="match status" value="1"/>
</dbReference>
<dbReference type="Proteomes" id="UP000092154">
    <property type="component" value="Unassembled WGS sequence"/>
</dbReference>
<dbReference type="SUPFAM" id="SSF50998">
    <property type="entry name" value="Quinoprotein alcohol dehydrogenase-like"/>
    <property type="match status" value="1"/>
</dbReference>
<accession>A0A1B7MU12</accession>
<sequence length="1144" mass="127179">MTCSYDGSLRLWNLESGVQIGDDWRDGEIAVIAIALSPDGKKVVSGSGDGTVRLWDIDTRKVIAKWTGHAGSVKSLCWNRDGRRIVSGSFDGTARVWDVESGEIVLGPIQTGYDVDAVIYSPDDTMIATGVVTFPEKEYIKILDANTGKLITNLREHRYTVTCLAWTADGLTLISGSLGHSIRTWNTTTWQQIAILTPVHSVLALATSPSDHILASTSFDGTAQLWNIENGQAIGSPLQHAKSVSCVSFSADGNLLATGCSDNNAYSWDISVIVREPQVGRNELLLSPDHSDNSKLPQVDVTLPRIGHQLESSRRVPPGSADHSSGRQGPFSPSPYQPHALRRTLLDRVSLLFRHTHPKYSSVGPTPSSQIEEIPTSPDNDTDVPLCAICSALDLKAILLDGVSVERALPLGQLTDILNKHDKCGLCRLVAIAVRRSWNLDNKPDINITGIACALYAEWIAAVDTGGCADLHIPSSALPVQRDLCHRLLIKTFPRPKEVTAALDATQSSFVLEIQLLEEDASKVGRTRELHGRRVGQNVDIGILKRWIHICENEHREKCETMWWMDPGDVLPKAMRVLDVVRMAIVPAPRSCRYVALSYLWGGTGEDYRTTQANLKQRNRSGGLDISVLPVTILDTIQVVRQLDERYLWIDALCIVQDDPKDKARQIGAMDLVYGKSVFTIFAAGGTSVRDPLPGVRPGTRNPRQEIAKIQGLHLAVPLVHPSEARVSSEWNTRGWTYQEVMLSRRRVFFTSHHMHFECAKDVFGEDIVAERVNFPWASHPLMFTGAGQVMRSGVRLRSQSGMRLQNQRGMRLRDSEYMVIVEEYTRRRLTFESDILNAITAFINVMTKAYRWANGEPSRAFRFGMPIGDLELALVWQPAVNAFRERRVLADRNGRPFPSWSWAAWRGAVRYGSAYVAFVGENPGSPPDIRESLVEQWYIVDDDGSPPDIRESLVEQWYIVDDDGKLARQDVWRSGRTGDGAHWAAYVAPKGDIDTRRFTSENALLRPGTLVFRTSSAHFNVAKADDSIDADADANYAIYSILSDIPQPSTRVGRVLLPCSTHSPTLCEFIVLSRTSGSAGWFDDGRFDEHGVLDRLGYQGCMFYVMAVQKMQDEERMERLGVGVIFDRAWIKSTAEQKIVFLG</sequence>
<dbReference type="PANTHER" id="PTHR33112:SF12">
    <property type="entry name" value="HETEROKARYON INCOMPATIBILITY DOMAIN-CONTAINING PROTEIN"/>
    <property type="match status" value="1"/>
</dbReference>
<dbReference type="InterPro" id="IPR015943">
    <property type="entry name" value="WD40/YVTN_repeat-like_dom_sf"/>
</dbReference>
<dbReference type="PROSITE" id="PS00678">
    <property type="entry name" value="WD_REPEATS_1"/>
    <property type="match status" value="4"/>
</dbReference>
<feature type="region of interest" description="Disordered" evidence="4">
    <location>
        <begin position="307"/>
        <end position="337"/>
    </location>
</feature>
<dbReference type="InterPro" id="IPR010730">
    <property type="entry name" value="HET"/>
</dbReference>
<dbReference type="Pfam" id="PF06985">
    <property type="entry name" value="HET"/>
    <property type="match status" value="1"/>
</dbReference>
<proteinExistence type="predicted"/>
<gene>
    <name evidence="6" type="ORF">K503DRAFT_802331</name>
</gene>
<dbReference type="PANTHER" id="PTHR33112">
    <property type="entry name" value="DOMAIN PROTEIN, PUTATIVE-RELATED"/>
    <property type="match status" value="1"/>
</dbReference>
<evidence type="ECO:0000256" key="3">
    <source>
        <dbReference type="PROSITE-ProRule" id="PRU00221"/>
    </source>
</evidence>
<keyword evidence="2" id="KW-0677">Repeat</keyword>
<evidence type="ECO:0000259" key="5">
    <source>
        <dbReference type="Pfam" id="PF06985"/>
    </source>
</evidence>
<dbReference type="STRING" id="1314800.A0A1B7MU12"/>
<dbReference type="InterPro" id="IPR001680">
    <property type="entry name" value="WD40_rpt"/>
</dbReference>
<feature type="repeat" description="WD" evidence="3">
    <location>
        <begin position="237"/>
        <end position="271"/>
    </location>
</feature>
<feature type="repeat" description="WD" evidence="3">
    <location>
        <begin position="31"/>
        <end position="65"/>
    </location>
</feature>
<organism evidence="6 7">
    <name type="scientific">Rhizopogon vinicolor AM-OR11-026</name>
    <dbReference type="NCBI Taxonomy" id="1314800"/>
    <lineage>
        <taxon>Eukaryota</taxon>
        <taxon>Fungi</taxon>
        <taxon>Dikarya</taxon>
        <taxon>Basidiomycota</taxon>
        <taxon>Agaricomycotina</taxon>
        <taxon>Agaricomycetes</taxon>
        <taxon>Agaricomycetidae</taxon>
        <taxon>Boletales</taxon>
        <taxon>Suillineae</taxon>
        <taxon>Rhizopogonaceae</taxon>
        <taxon>Rhizopogon</taxon>
    </lineage>
</organism>
<dbReference type="SMART" id="SM00320">
    <property type="entry name" value="WD40"/>
    <property type="match status" value="5"/>
</dbReference>
<evidence type="ECO:0000256" key="1">
    <source>
        <dbReference type="ARBA" id="ARBA00022574"/>
    </source>
</evidence>
<dbReference type="InParanoid" id="A0A1B7MU12"/>
<feature type="repeat" description="WD" evidence="3">
    <location>
        <begin position="1"/>
        <end position="22"/>
    </location>
</feature>
<keyword evidence="1 3" id="KW-0853">WD repeat</keyword>
<feature type="domain" description="Heterokaryon incompatibility" evidence="5">
    <location>
        <begin position="594"/>
        <end position="740"/>
    </location>
</feature>
<protein>
    <recommendedName>
        <fullName evidence="5">Heterokaryon incompatibility domain-containing protein</fullName>
    </recommendedName>
</protein>
<dbReference type="PROSITE" id="PS50294">
    <property type="entry name" value="WD_REPEATS_REGION"/>
    <property type="match status" value="4"/>
</dbReference>
<dbReference type="InterPro" id="IPR020472">
    <property type="entry name" value="WD40_PAC1"/>
</dbReference>
<feature type="repeat" description="WD" evidence="3">
    <location>
        <begin position="66"/>
        <end position="107"/>
    </location>
</feature>
<dbReference type="Pfam" id="PF00400">
    <property type="entry name" value="WD40"/>
    <property type="match status" value="5"/>
</dbReference>
<evidence type="ECO:0000313" key="6">
    <source>
        <dbReference type="EMBL" id="OAX36060.1"/>
    </source>
</evidence>
<evidence type="ECO:0000313" key="7">
    <source>
        <dbReference type="Proteomes" id="UP000092154"/>
    </source>
</evidence>
<feature type="repeat" description="WD" evidence="3">
    <location>
        <begin position="202"/>
        <end position="236"/>
    </location>
</feature>
<keyword evidence="7" id="KW-1185">Reference proteome</keyword>
<dbReference type="OrthoDB" id="5125733at2759"/>
<name>A0A1B7MU12_9AGAM</name>
<dbReference type="EMBL" id="KV448445">
    <property type="protein sequence ID" value="OAX36060.1"/>
    <property type="molecule type" value="Genomic_DNA"/>
</dbReference>